<gene>
    <name evidence="3" type="ORF">E3Q03_03852</name>
    <name evidence="2" type="ORF">E3Q17_01334</name>
</gene>
<organism evidence="2 5">
    <name type="scientific">Wallemia mellicola</name>
    <dbReference type="NCBI Taxonomy" id="1708541"/>
    <lineage>
        <taxon>Eukaryota</taxon>
        <taxon>Fungi</taxon>
        <taxon>Dikarya</taxon>
        <taxon>Basidiomycota</taxon>
        <taxon>Wallemiomycotina</taxon>
        <taxon>Wallemiomycetes</taxon>
        <taxon>Wallemiales</taxon>
        <taxon>Wallemiaceae</taxon>
        <taxon>Wallemia</taxon>
    </lineage>
</organism>
<dbReference type="EMBL" id="SPRV01000063">
    <property type="protein sequence ID" value="TIC59427.1"/>
    <property type="molecule type" value="Genomic_DNA"/>
</dbReference>
<dbReference type="EMBL" id="SPRH01000011">
    <property type="protein sequence ID" value="TIC02567.1"/>
    <property type="molecule type" value="Genomic_DNA"/>
</dbReference>
<dbReference type="OrthoDB" id="2162449at2759"/>
<comment type="caution">
    <text evidence="2">The sequence shown here is derived from an EMBL/GenBank/DDBJ whole genome shotgun (WGS) entry which is preliminary data.</text>
</comment>
<dbReference type="Proteomes" id="UP000307169">
    <property type="component" value="Unassembled WGS sequence"/>
</dbReference>
<dbReference type="AlphaFoldDB" id="A0A4T0P0X3"/>
<feature type="region of interest" description="Disordered" evidence="1">
    <location>
        <begin position="119"/>
        <end position="321"/>
    </location>
</feature>
<proteinExistence type="predicted"/>
<dbReference type="Proteomes" id="UP000305362">
    <property type="component" value="Unassembled WGS sequence"/>
</dbReference>
<evidence type="ECO:0000313" key="2">
    <source>
        <dbReference type="EMBL" id="TIC02567.1"/>
    </source>
</evidence>
<evidence type="ECO:0000313" key="5">
    <source>
        <dbReference type="Proteomes" id="UP000307169"/>
    </source>
</evidence>
<evidence type="ECO:0000313" key="4">
    <source>
        <dbReference type="Proteomes" id="UP000305362"/>
    </source>
</evidence>
<protein>
    <submittedName>
        <fullName evidence="2">Uncharacterized protein</fullName>
    </submittedName>
</protein>
<evidence type="ECO:0000313" key="3">
    <source>
        <dbReference type="EMBL" id="TIC59427.1"/>
    </source>
</evidence>
<name>A0A4T0P0X3_9BASI</name>
<feature type="compositionally biased region" description="Polar residues" evidence="1">
    <location>
        <begin position="246"/>
        <end position="262"/>
    </location>
</feature>
<sequence length="354" mass="39078">MTQASILEGIKHVAILNEPIEVEESKSSRLNDKQVVLLSEPLNETANLVEQQTVESEEGRALIDTAFGGILNQGAENDKSEDTTNDDPNANIVSDTTDNAIDEQLKSLSVSSSLDAISETNTPFKARKAPSTNRRPSIQPQLSRAAMLRMGITPPPKRTTSRESLSSTSKENEERRNIPTPKSLSTPKFEVRQTRASHLRRGSETETSTPQRRRTSSTPVDFGNTPGHKRQSLALDVKSVKAPSITPRQTRASRLRTGSESQESNEKVPTRRPSVDTFANTPGHKRTLSIPVKSINSPSIAARENRSSTLRSKRMSIDLSKSETPKRAFNLSTKVGNEKFVEFDKTKVKPIRRG</sequence>
<feature type="compositionally biased region" description="Polar residues" evidence="1">
    <location>
        <begin position="130"/>
        <end position="142"/>
    </location>
</feature>
<evidence type="ECO:0000256" key="1">
    <source>
        <dbReference type="SAM" id="MobiDB-lite"/>
    </source>
</evidence>
<reference evidence="4 5" key="1">
    <citation type="submission" date="2019-03" db="EMBL/GenBank/DDBJ databases">
        <title>Sequencing 25 genomes of Wallemia mellicola.</title>
        <authorList>
            <person name="Gostincar C."/>
        </authorList>
    </citation>
    <scope>NUCLEOTIDE SEQUENCE [LARGE SCALE GENOMIC DNA]</scope>
    <source>
        <strain evidence="2 5">EXF-1262</strain>
        <strain evidence="3 4">EXF-1277</strain>
    </source>
</reference>
<accession>A0A4T0P0X3</accession>